<evidence type="ECO:0000256" key="1">
    <source>
        <dbReference type="ARBA" id="ARBA00004370"/>
    </source>
</evidence>
<sequence length="277" mass="33054">MNFIDRFTEPLRFAIENGYNYLIGKYFLSNESSLDLYASILFVLIYWMIGSLFILMEIYEKPKFLMHFKIQKGKSQIQKIALQRTIKQVLINQLLTLAIAYWVHCGQRMPHSNRVPSLTRFLLEWTVFFLSREIAFYYSHRILHHRLIYKHIHKKHHEWQTPIAIAAIYCNPIEHLISNIIPVVIGPYLMHSHRLTYYLWVLYATLLTLSDHCGYHFPFTLPPIFHDFHHLKFNVNYGILGLLDWIHGTDKQFRESKYFAKNRIYFSLNSPSALLSE</sequence>
<dbReference type="InterPro" id="IPR006694">
    <property type="entry name" value="Fatty_acid_hydroxylase"/>
</dbReference>
<evidence type="ECO:0000313" key="9">
    <source>
        <dbReference type="Proteomes" id="UP000070412"/>
    </source>
</evidence>
<dbReference type="OrthoDB" id="6480479at2759"/>
<dbReference type="GO" id="GO:0008610">
    <property type="term" value="P:lipid biosynthetic process"/>
    <property type="evidence" value="ECO:0007669"/>
    <property type="project" value="InterPro"/>
</dbReference>
<dbReference type="InterPro" id="IPR050307">
    <property type="entry name" value="Sterol_Desaturase_Related"/>
</dbReference>
<reference evidence="9" key="1">
    <citation type="journal article" date="2020" name="PLoS Negl. Trop. Dis.">
        <title>High-quality nuclear genome for Sarcoptes scabiei-A critical resource for a neglected parasite.</title>
        <authorList>
            <person name="Korhonen P.K."/>
            <person name="Gasser R.B."/>
            <person name="Ma G."/>
            <person name="Wang T."/>
            <person name="Stroehlein A.J."/>
            <person name="Young N.D."/>
            <person name="Ang C.S."/>
            <person name="Fernando D.D."/>
            <person name="Lu H.C."/>
            <person name="Taylor S."/>
            <person name="Reynolds S.L."/>
            <person name="Mofiz E."/>
            <person name="Najaraj S.H."/>
            <person name="Gowda H."/>
            <person name="Madugundu A."/>
            <person name="Renuse S."/>
            <person name="Holt D."/>
            <person name="Pandey A."/>
            <person name="Papenfuss A.T."/>
            <person name="Fischer K."/>
        </authorList>
    </citation>
    <scope>NUCLEOTIDE SEQUENCE [LARGE SCALE GENOMIC DNA]</scope>
</reference>
<gene>
    <name evidence="7" type="primary">SSS_68g</name>
    <name evidence="7" type="ORF">SSS_68</name>
</gene>
<organism evidence="7">
    <name type="scientific">Sarcoptes scabiei</name>
    <name type="common">Itch mite</name>
    <name type="synonym">Acarus scabiei</name>
    <dbReference type="NCBI Taxonomy" id="52283"/>
    <lineage>
        <taxon>Eukaryota</taxon>
        <taxon>Metazoa</taxon>
        <taxon>Ecdysozoa</taxon>
        <taxon>Arthropoda</taxon>
        <taxon>Chelicerata</taxon>
        <taxon>Arachnida</taxon>
        <taxon>Acari</taxon>
        <taxon>Acariformes</taxon>
        <taxon>Sarcoptiformes</taxon>
        <taxon>Astigmata</taxon>
        <taxon>Psoroptidia</taxon>
        <taxon>Sarcoptoidea</taxon>
        <taxon>Sarcoptidae</taxon>
        <taxon>Sarcoptinae</taxon>
        <taxon>Sarcoptes</taxon>
    </lineage>
</organism>
<accession>A0A834VGY7</accession>
<dbReference type="PANTHER" id="PTHR11863">
    <property type="entry name" value="STEROL DESATURASE"/>
    <property type="match status" value="1"/>
</dbReference>
<protein>
    <submittedName>
        <fullName evidence="7">Fatty acid hydroxylase domain-containing protein 2</fullName>
    </submittedName>
</protein>
<keyword evidence="4 5" id="KW-0472">Membrane</keyword>
<dbReference type="Pfam" id="PF04116">
    <property type="entry name" value="FA_hydroxylase"/>
    <property type="match status" value="1"/>
</dbReference>
<evidence type="ECO:0000256" key="4">
    <source>
        <dbReference type="ARBA" id="ARBA00023136"/>
    </source>
</evidence>
<dbReference type="EMBL" id="WVUK01000007">
    <property type="protein sequence ID" value="KAF7496441.1"/>
    <property type="molecule type" value="Genomic_DNA"/>
</dbReference>
<dbReference type="GO" id="GO:0016491">
    <property type="term" value="F:oxidoreductase activity"/>
    <property type="evidence" value="ECO:0007669"/>
    <property type="project" value="InterPro"/>
</dbReference>
<comment type="subcellular location">
    <subcellularLocation>
        <location evidence="1">Membrane</location>
    </subcellularLocation>
</comment>
<feature type="transmembrane region" description="Helical" evidence="5">
    <location>
        <begin position="36"/>
        <end position="59"/>
    </location>
</feature>
<evidence type="ECO:0000313" key="8">
    <source>
        <dbReference type="EnsemblMetazoa" id="KAF7496441.1"/>
    </source>
</evidence>
<keyword evidence="3 5" id="KW-1133">Transmembrane helix</keyword>
<evidence type="ECO:0000256" key="5">
    <source>
        <dbReference type="SAM" id="Phobius"/>
    </source>
</evidence>
<dbReference type="AlphaFoldDB" id="A0A834VGY7"/>
<reference evidence="8" key="3">
    <citation type="submission" date="2022-06" db="UniProtKB">
        <authorList>
            <consortium name="EnsemblMetazoa"/>
        </authorList>
    </citation>
    <scope>IDENTIFICATION</scope>
</reference>
<proteinExistence type="predicted"/>
<dbReference type="OMA" id="CHIVTSA"/>
<evidence type="ECO:0000256" key="3">
    <source>
        <dbReference type="ARBA" id="ARBA00022989"/>
    </source>
</evidence>
<dbReference type="GO" id="GO:0005506">
    <property type="term" value="F:iron ion binding"/>
    <property type="evidence" value="ECO:0007669"/>
    <property type="project" value="InterPro"/>
</dbReference>
<reference evidence="7" key="2">
    <citation type="submission" date="2020-01" db="EMBL/GenBank/DDBJ databases">
        <authorList>
            <person name="Korhonen P.K.K."/>
            <person name="Guangxu M.G."/>
            <person name="Wang T.W."/>
            <person name="Stroehlein A.J.S."/>
            <person name="Young N.D."/>
            <person name="Ang C.-S.A."/>
            <person name="Fernando D.W.F."/>
            <person name="Lu H.L."/>
            <person name="Taylor S.T."/>
            <person name="Ehtesham M.E.M."/>
            <person name="Najaraj S.H.N."/>
            <person name="Harsha G.H.G."/>
            <person name="Madugundu A.M."/>
            <person name="Renuse S.R."/>
            <person name="Holt D.H."/>
            <person name="Pandey A.P."/>
            <person name="Papenfuss A.P."/>
            <person name="Gasser R.B.G."/>
            <person name="Fischer K.F."/>
        </authorList>
    </citation>
    <scope>NUCLEOTIDE SEQUENCE</scope>
    <source>
        <strain evidence="7">SSS_KF_BRIS2020</strain>
    </source>
</reference>
<evidence type="ECO:0000259" key="6">
    <source>
        <dbReference type="Pfam" id="PF04116"/>
    </source>
</evidence>
<feature type="domain" description="Fatty acid hydroxylase" evidence="6">
    <location>
        <begin position="125"/>
        <end position="249"/>
    </location>
</feature>
<name>A0A834VGY7_SARSC</name>
<dbReference type="EnsemblMetazoa" id="SSS_68s_mrna">
    <property type="protein sequence ID" value="KAF7496441.1"/>
    <property type="gene ID" value="SSS_68"/>
</dbReference>
<evidence type="ECO:0000313" key="7">
    <source>
        <dbReference type="EMBL" id="KAF7496441.1"/>
    </source>
</evidence>
<evidence type="ECO:0000256" key="2">
    <source>
        <dbReference type="ARBA" id="ARBA00022692"/>
    </source>
</evidence>
<keyword evidence="9" id="KW-1185">Reference proteome</keyword>
<keyword evidence="2 5" id="KW-0812">Transmembrane</keyword>
<dbReference type="GO" id="GO:0016020">
    <property type="term" value="C:membrane"/>
    <property type="evidence" value="ECO:0007669"/>
    <property type="project" value="UniProtKB-SubCell"/>
</dbReference>
<dbReference type="Proteomes" id="UP000070412">
    <property type="component" value="Unassembled WGS sequence"/>
</dbReference>